<dbReference type="CDD" id="cd00037">
    <property type="entry name" value="CLECT"/>
    <property type="match status" value="1"/>
</dbReference>
<keyword evidence="1" id="KW-1015">Disulfide bond</keyword>
<feature type="domain" description="Apple" evidence="3">
    <location>
        <begin position="2"/>
        <end position="80"/>
    </location>
</feature>
<dbReference type="Gene3D" id="3.10.100.10">
    <property type="entry name" value="Mannose-Binding Protein A, subunit A"/>
    <property type="match status" value="1"/>
</dbReference>
<dbReference type="PANTHER" id="PTHR22803">
    <property type="entry name" value="MANNOSE, PHOSPHOLIPASE, LECTIN RECEPTOR RELATED"/>
    <property type="match status" value="1"/>
</dbReference>
<evidence type="ECO:0000313" key="4">
    <source>
        <dbReference type="EMBL" id="KAK6175270.1"/>
    </source>
</evidence>
<dbReference type="Proteomes" id="UP001347796">
    <property type="component" value="Unassembled WGS sequence"/>
</dbReference>
<dbReference type="InterPro" id="IPR016187">
    <property type="entry name" value="CTDL_fold"/>
</dbReference>
<dbReference type="SUPFAM" id="SSF56436">
    <property type="entry name" value="C-type lectin-like"/>
    <property type="match status" value="1"/>
</dbReference>
<dbReference type="InterPro" id="IPR018378">
    <property type="entry name" value="C-type_lectin_CS"/>
</dbReference>
<sequence length="207" mass="23541">MCKQDSFSRYYLQNLVTTFYSREVNDISLVTCALVCLSAESCTYFYWHNRSCFIVNAASPGNSSVNITSIYVDDDLKDMCNLDGYNTIFGGVLCVKVYDVEKNWKNANTTCEQDGGQILVMRTSVFYIKLEALSLLPHGEYWIGGHDMAKEGEFTWIDGSDVTTDGWEDGQPDNYNGLEDCLQFKHLKLNDKNCIGRLKFLCEKPLM</sequence>
<evidence type="ECO:0000259" key="3">
    <source>
        <dbReference type="PROSITE" id="PS50948"/>
    </source>
</evidence>
<comment type="caution">
    <text evidence="4">The sequence shown here is derived from an EMBL/GenBank/DDBJ whole genome shotgun (WGS) entry which is preliminary data.</text>
</comment>
<name>A0AAN8JE74_PATCE</name>
<dbReference type="SMART" id="SM00034">
    <property type="entry name" value="CLECT"/>
    <property type="match status" value="1"/>
</dbReference>
<dbReference type="InterPro" id="IPR003609">
    <property type="entry name" value="Pan_app"/>
</dbReference>
<dbReference type="AlphaFoldDB" id="A0AAN8JE74"/>
<dbReference type="PROSITE" id="PS00615">
    <property type="entry name" value="C_TYPE_LECTIN_1"/>
    <property type="match status" value="1"/>
</dbReference>
<protein>
    <recommendedName>
        <fullName evidence="6">C-type lectin domain-containing protein</fullName>
    </recommendedName>
</protein>
<keyword evidence="5" id="KW-1185">Reference proteome</keyword>
<dbReference type="SMR" id="A0AAN8JE74"/>
<evidence type="ECO:0000259" key="2">
    <source>
        <dbReference type="PROSITE" id="PS50041"/>
    </source>
</evidence>
<reference evidence="4 5" key="1">
    <citation type="submission" date="2024-01" db="EMBL/GenBank/DDBJ databases">
        <title>The genome of the rayed Mediterranean limpet Patella caerulea (Linnaeus, 1758).</title>
        <authorList>
            <person name="Anh-Thu Weber A."/>
            <person name="Halstead-Nussloch G."/>
        </authorList>
    </citation>
    <scope>NUCLEOTIDE SEQUENCE [LARGE SCALE GENOMIC DNA]</scope>
    <source>
        <strain evidence="4">AATW-2023a</strain>
        <tissue evidence="4">Whole specimen</tissue>
    </source>
</reference>
<dbReference type="PROSITE" id="PS50948">
    <property type="entry name" value="PAN"/>
    <property type="match status" value="1"/>
</dbReference>
<dbReference type="Pfam" id="PF00059">
    <property type="entry name" value="Lectin_C"/>
    <property type="match status" value="1"/>
</dbReference>
<dbReference type="InterPro" id="IPR050111">
    <property type="entry name" value="C-type_lectin/snaclec_domain"/>
</dbReference>
<evidence type="ECO:0000313" key="5">
    <source>
        <dbReference type="Proteomes" id="UP001347796"/>
    </source>
</evidence>
<proteinExistence type="predicted"/>
<gene>
    <name evidence="4" type="ORF">SNE40_013767</name>
</gene>
<dbReference type="InterPro" id="IPR016186">
    <property type="entry name" value="C-type_lectin-like/link_sf"/>
</dbReference>
<dbReference type="PROSITE" id="PS50041">
    <property type="entry name" value="C_TYPE_LECTIN_2"/>
    <property type="match status" value="1"/>
</dbReference>
<dbReference type="InterPro" id="IPR001304">
    <property type="entry name" value="C-type_lectin-like"/>
</dbReference>
<evidence type="ECO:0000256" key="1">
    <source>
        <dbReference type="ARBA" id="ARBA00023157"/>
    </source>
</evidence>
<organism evidence="4 5">
    <name type="scientific">Patella caerulea</name>
    <name type="common">Rayed Mediterranean limpet</name>
    <dbReference type="NCBI Taxonomy" id="87958"/>
    <lineage>
        <taxon>Eukaryota</taxon>
        <taxon>Metazoa</taxon>
        <taxon>Spiralia</taxon>
        <taxon>Lophotrochozoa</taxon>
        <taxon>Mollusca</taxon>
        <taxon>Gastropoda</taxon>
        <taxon>Patellogastropoda</taxon>
        <taxon>Patelloidea</taxon>
        <taxon>Patellidae</taxon>
        <taxon>Patella</taxon>
    </lineage>
</organism>
<dbReference type="EMBL" id="JAZGQO010000010">
    <property type="protein sequence ID" value="KAK6175270.1"/>
    <property type="molecule type" value="Genomic_DNA"/>
</dbReference>
<evidence type="ECO:0008006" key="6">
    <source>
        <dbReference type="Google" id="ProtNLM"/>
    </source>
</evidence>
<feature type="domain" description="C-type lectin" evidence="2">
    <location>
        <begin position="94"/>
        <end position="203"/>
    </location>
</feature>
<accession>A0AAN8JE74</accession>